<dbReference type="Proteomes" id="UP000054928">
    <property type="component" value="Unassembled WGS sequence"/>
</dbReference>
<evidence type="ECO:0000313" key="2">
    <source>
        <dbReference type="Proteomes" id="UP000054928"/>
    </source>
</evidence>
<dbReference type="AlphaFoldDB" id="A0A0P1AEA7"/>
<sequence length="160" mass="18095">MAPKISSALGFHERERLYKNPSILAFTLDVGQNYLDLGDGTKQTGKAGSARYTLLSSSFNSARVSVALHAKKFQGISQLCKLRSQRSRSYPDSMSFQHGSNEYNHDEKLDKTRAKNPEYECMYVDVRLTDEQETTRSSSTLIKSRLSNFVSSRSWIKNAK</sequence>
<keyword evidence="2" id="KW-1185">Reference proteome</keyword>
<organism evidence="1 2">
    <name type="scientific">Plasmopara halstedii</name>
    <name type="common">Downy mildew of sunflower</name>
    <dbReference type="NCBI Taxonomy" id="4781"/>
    <lineage>
        <taxon>Eukaryota</taxon>
        <taxon>Sar</taxon>
        <taxon>Stramenopiles</taxon>
        <taxon>Oomycota</taxon>
        <taxon>Peronosporomycetes</taxon>
        <taxon>Peronosporales</taxon>
        <taxon>Peronosporaceae</taxon>
        <taxon>Plasmopara</taxon>
    </lineage>
</organism>
<proteinExistence type="predicted"/>
<dbReference type="EMBL" id="CCYD01000349">
    <property type="protein sequence ID" value="CEG39109.1"/>
    <property type="molecule type" value="Genomic_DNA"/>
</dbReference>
<dbReference type="OMA" id="LGNDMEF"/>
<dbReference type="OrthoDB" id="127071at2759"/>
<dbReference type="GeneID" id="36404223"/>
<protein>
    <submittedName>
        <fullName evidence="1">Uncharacterized protein</fullName>
    </submittedName>
</protein>
<accession>A0A0P1AEA7</accession>
<name>A0A0P1AEA7_PLAHL</name>
<reference evidence="2" key="1">
    <citation type="submission" date="2014-09" db="EMBL/GenBank/DDBJ databases">
        <authorList>
            <person name="Sharma Rahul"/>
            <person name="Thines Marco"/>
        </authorList>
    </citation>
    <scope>NUCLEOTIDE SEQUENCE [LARGE SCALE GENOMIC DNA]</scope>
</reference>
<evidence type="ECO:0000313" key="1">
    <source>
        <dbReference type="EMBL" id="CEG39109.1"/>
    </source>
</evidence>
<dbReference type="RefSeq" id="XP_024575478.1">
    <property type="nucleotide sequence ID" value="XM_024724620.1"/>
</dbReference>